<geneLocation type="plasmid" evidence="1 2">
    <name>pLPU83d</name>
</geneLocation>
<organism evidence="1 2">
    <name type="scientific">Rhizobium favelukesii</name>
    <dbReference type="NCBI Taxonomy" id="348824"/>
    <lineage>
        <taxon>Bacteria</taxon>
        <taxon>Pseudomonadati</taxon>
        <taxon>Pseudomonadota</taxon>
        <taxon>Alphaproteobacteria</taxon>
        <taxon>Hyphomicrobiales</taxon>
        <taxon>Rhizobiaceae</taxon>
        <taxon>Rhizobium/Agrobacterium group</taxon>
        <taxon>Rhizobium</taxon>
    </lineage>
</organism>
<dbReference type="KEGG" id="rhl:LPU83_pLPU83d_1327"/>
<accession>W6RNM3</accession>
<dbReference type="Proteomes" id="UP000019443">
    <property type="component" value="Plasmid pLPU83d"/>
</dbReference>
<name>W6RNM3_9HYPH</name>
<protein>
    <submittedName>
        <fullName evidence="1">Uncharacterized protein</fullName>
    </submittedName>
</protein>
<proteinExistence type="predicted"/>
<keyword evidence="2" id="KW-1185">Reference proteome</keyword>
<dbReference type="AlphaFoldDB" id="W6RNM3"/>
<dbReference type="HOGENOM" id="CLU_184508_0_0_5"/>
<keyword evidence="1" id="KW-0614">Plasmid</keyword>
<evidence type="ECO:0000313" key="1">
    <source>
        <dbReference type="EMBL" id="CDM62697.1"/>
    </source>
</evidence>
<evidence type="ECO:0000313" key="2">
    <source>
        <dbReference type="Proteomes" id="UP000019443"/>
    </source>
</evidence>
<dbReference type="PATRIC" id="fig|348824.6.peg.7045"/>
<sequence>MKSPVDVAGRLLVQFTGPLMKTVPTPSYQVDDTRRQEECSRAFDDVARSIMISAVAAGWREGEAALALADAAERYVIYIATPIRAVPAAANTNTR</sequence>
<reference evidence="1" key="1">
    <citation type="submission" date="2013-11" db="EMBL/GenBank/DDBJ databases">
        <title>Draft genome sequence of the broad-host-range Rhizobium sp. LPU83 strain, a member of the low-genetic diversity Oregon-like Rhizobium sp. group.</title>
        <authorList>
            <person name="Wibberg D."/>
            <person name="Puehler A."/>
            <person name="Schlueter A."/>
        </authorList>
    </citation>
    <scope>NUCLEOTIDE SEQUENCE [LARGE SCALE GENOMIC DNA]</scope>
    <source>
        <strain evidence="1">LPU83</strain>
        <plasmid evidence="1">pLPU83d</plasmid>
    </source>
</reference>
<gene>
    <name evidence="1" type="ORF">LPU83_pLPU83d_1327</name>
</gene>
<dbReference type="EMBL" id="HG916855">
    <property type="protein sequence ID" value="CDM62697.1"/>
    <property type="molecule type" value="Genomic_DNA"/>
</dbReference>